<dbReference type="PANTHER" id="PTHR38479:SF2">
    <property type="entry name" value="WINGED HELIX DNA-BINDING DOMAIN-CONTAINING PROTEIN"/>
    <property type="match status" value="1"/>
</dbReference>
<sequence length="428" mass="46577">MSTQPVTTHAPSVKEPVDIPEPQSLTRERLRAWAWHRQGLDGSLAGSTAEQVLARAGWARSVGGANPYLTLFARAGIRREQVDADVLAHRILELPAARGCTYVLGRDDFAWALQLGRDAAESAFKVVGRLGVDRGEVTLLEEQVLHTLAEADRPLDPRQLKDELGDSVRNLGEEGKKKGATTTLPTALGLLQSDGRIRRVPANGRLDQQHYAYEPWGLPASNFDDDAARTELIRRYLGWTGGATFKQSQWFTAFTVAQTKAALAAVGAVEVPTAQTSQDAAGGDALWMLPDDVGLLAAFDEPADEQIQLLAGTDSLFLLRRNAADLLADEDQHKPALESLALQADLPDHPILDRGRIIGLWQYEPAKERIVPWLFHGPTAAVTQRIAEVEAWIREDLGDFRAFSLDSPATRQKRIDALAASAEASGAG</sequence>
<gene>
    <name evidence="2" type="ORF">GCM10009825_10780</name>
</gene>
<dbReference type="PANTHER" id="PTHR38479">
    <property type="entry name" value="LMO0824 PROTEIN"/>
    <property type="match status" value="1"/>
</dbReference>
<feature type="region of interest" description="Disordered" evidence="1">
    <location>
        <begin position="1"/>
        <end position="21"/>
    </location>
</feature>
<feature type="compositionally biased region" description="Polar residues" evidence="1">
    <location>
        <begin position="1"/>
        <end position="10"/>
    </location>
</feature>
<name>A0ABP5KF75_9MICC</name>
<comment type="caution">
    <text evidence="2">The sequence shown here is derived from an EMBL/GenBank/DDBJ whole genome shotgun (WGS) entry which is preliminary data.</text>
</comment>
<dbReference type="RefSeq" id="WP_344362947.1">
    <property type="nucleotide sequence ID" value="NZ_BAAAQB010000012.1"/>
</dbReference>
<dbReference type="Proteomes" id="UP001500102">
    <property type="component" value="Unassembled WGS sequence"/>
</dbReference>
<organism evidence="2 3">
    <name type="scientific">Arthrobacter humicola</name>
    <dbReference type="NCBI Taxonomy" id="409291"/>
    <lineage>
        <taxon>Bacteria</taxon>
        <taxon>Bacillati</taxon>
        <taxon>Actinomycetota</taxon>
        <taxon>Actinomycetes</taxon>
        <taxon>Micrococcales</taxon>
        <taxon>Micrococcaceae</taxon>
        <taxon>Arthrobacter</taxon>
    </lineage>
</organism>
<accession>A0ABP5KF75</accession>
<evidence type="ECO:0008006" key="4">
    <source>
        <dbReference type="Google" id="ProtNLM"/>
    </source>
</evidence>
<evidence type="ECO:0000256" key="1">
    <source>
        <dbReference type="SAM" id="MobiDB-lite"/>
    </source>
</evidence>
<evidence type="ECO:0000313" key="2">
    <source>
        <dbReference type="EMBL" id="GAA2130057.1"/>
    </source>
</evidence>
<dbReference type="Pfam" id="PF06224">
    <property type="entry name" value="AlkZ-like"/>
    <property type="match status" value="1"/>
</dbReference>
<dbReference type="EMBL" id="BAAAQB010000012">
    <property type="protein sequence ID" value="GAA2130057.1"/>
    <property type="molecule type" value="Genomic_DNA"/>
</dbReference>
<proteinExistence type="predicted"/>
<dbReference type="InterPro" id="IPR009351">
    <property type="entry name" value="AlkZ-like"/>
</dbReference>
<reference evidence="3" key="1">
    <citation type="journal article" date="2019" name="Int. J. Syst. Evol. Microbiol.">
        <title>The Global Catalogue of Microorganisms (GCM) 10K type strain sequencing project: providing services to taxonomists for standard genome sequencing and annotation.</title>
        <authorList>
            <consortium name="The Broad Institute Genomics Platform"/>
            <consortium name="The Broad Institute Genome Sequencing Center for Infectious Disease"/>
            <person name="Wu L."/>
            <person name="Ma J."/>
        </authorList>
    </citation>
    <scope>NUCLEOTIDE SEQUENCE [LARGE SCALE GENOMIC DNA]</scope>
    <source>
        <strain evidence="3">JCM 15921</strain>
    </source>
</reference>
<keyword evidence="3" id="KW-1185">Reference proteome</keyword>
<evidence type="ECO:0000313" key="3">
    <source>
        <dbReference type="Proteomes" id="UP001500102"/>
    </source>
</evidence>
<protein>
    <recommendedName>
        <fullName evidence="4">Winged helix DNA-binding domain-containing protein</fullName>
    </recommendedName>
</protein>